<dbReference type="InterPro" id="IPR001845">
    <property type="entry name" value="HTH_ArsR_DNA-bd_dom"/>
</dbReference>
<evidence type="ECO:0000259" key="2">
    <source>
        <dbReference type="Pfam" id="PF01022"/>
    </source>
</evidence>
<dbReference type="GO" id="GO:0003677">
    <property type="term" value="F:DNA binding"/>
    <property type="evidence" value="ECO:0007669"/>
    <property type="project" value="UniProtKB-KW"/>
</dbReference>
<gene>
    <name evidence="3" type="ORF">M670_00102</name>
</gene>
<dbReference type="InterPro" id="IPR011991">
    <property type="entry name" value="ArsR-like_HTH"/>
</dbReference>
<protein>
    <submittedName>
        <fullName evidence="3">Transcriptional regulator</fullName>
    </submittedName>
</protein>
<reference evidence="3 4" key="1">
    <citation type="submission" date="2014-04" db="EMBL/GenBank/DDBJ databases">
        <title>Draft genome sequence of Bacillus azotoformans MEV2011, a (co-) denitrifying strain unable to grow in the presence of oxygen.</title>
        <authorList>
            <person name="Nielsen M."/>
            <person name="Schreiber L."/>
            <person name="Finster K."/>
            <person name="Schramm A."/>
        </authorList>
    </citation>
    <scope>NUCLEOTIDE SEQUENCE [LARGE SCALE GENOMIC DNA]</scope>
    <source>
        <strain evidence="3 4">MEV2011</strain>
    </source>
</reference>
<dbReference type="SUPFAM" id="SSF46785">
    <property type="entry name" value="Winged helix' DNA-binding domain"/>
    <property type="match status" value="1"/>
</dbReference>
<comment type="caution">
    <text evidence="3">The sequence shown here is derived from an EMBL/GenBank/DDBJ whole genome shotgun (WGS) entry which is preliminary data.</text>
</comment>
<dbReference type="Proteomes" id="UP000027936">
    <property type="component" value="Unassembled WGS sequence"/>
</dbReference>
<name>A0A072NS95_SCHAZ</name>
<dbReference type="GeneID" id="89468877"/>
<dbReference type="InterPro" id="IPR036390">
    <property type="entry name" value="WH_DNA-bd_sf"/>
</dbReference>
<dbReference type="CDD" id="cd00090">
    <property type="entry name" value="HTH_ARSR"/>
    <property type="match status" value="1"/>
</dbReference>
<evidence type="ECO:0000256" key="1">
    <source>
        <dbReference type="ARBA" id="ARBA00023125"/>
    </source>
</evidence>
<dbReference type="PANTHER" id="PTHR30363:SF28">
    <property type="entry name" value="TRANSCRIPTIONAL REGULATORY PROTEIN-RELATED"/>
    <property type="match status" value="1"/>
</dbReference>
<evidence type="ECO:0000313" key="3">
    <source>
        <dbReference type="EMBL" id="KEF40087.1"/>
    </source>
</evidence>
<dbReference type="PANTHER" id="PTHR30363">
    <property type="entry name" value="HTH-TYPE TRANSCRIPTIONAL REGULATOR SRLR-RELATED"/>
    <property type="match status" value="1"/>
</dbReference>
<keyword evidence="1" id="KW-0238">DNA-binding</keyword>
<dbReference type="EMBL" id="JJRY01000001">
    <property type="protein sequence ID" value="KEF40087.1"/>
    <property type="molecule type" value="Genomic_DNA"/>
</dbReference>
<organism evidence="3 4">
    <name type="scientific">Schinkia azotoformans MEV2011</name>
    <dbReference type="NCBI Taxonomy" id="1348973"/>
    <lineage>
        <taxon>Bacteria</taxon>
        <taxon>Bacillati</taxon>
        <taxon>Bacillota</taxon>
        <taxon>Bacilli</taxon>
        <taxon>Bacillales</taxon>
        <taxon>Bacillaceae</taxon>
        <taxon>Calidifontibacillus/Schinkia group</taxon>
        <taxon>Schinkia</taxon>
    </lineage>
</organism>
<dbReference type="GO" id="GO:0003700">
    <property type="term" value="F:DNA-binding transcription factor activity"/>
    <property type="evidence" value="ECO:0007669"/>
    <property type="project" value="InterPro"/>
</dbReference>
<accession>A0A072NS95</accession>
<dbReference type="InterPro" id="IPR050313">
    <property type="entry name" value="Carb_Metab_HTH_regulators"/>
</dbReference>
<feature type="domain" description="HTH arsR-type" evidence="2">
    <location>
        <begin position="7"/>
        <end position="52"/>
    </location>
</feature>
<dbReference type="RefSeq" id="WP_003330990.1">
    <property type="nucleotide sequence ID" value="NZ_JJRY01000001.1"/>
</dbReference>
<dbReference type="Gene3D" id="1.10.10.10">
    <property type="entry name" value="Winged helix-like DNA-binding domain superfamily/Winged helix DNA-binding domain"/>
    <property type="match status" value="1"/>
</dbReference>
<evidence type="ECO:0000313" key="4">
    <source>
        <dbReference type="Proteomes" id="UP000027936"/>
    </source>
</evidence>
<dbReference type="InterPro" id="IPR036388">
    <property type="entry name" value="WH-like_DNA-bd_sf"/>
</dbReference>
<dbReference type="PATRIC" id="fig|1348973.3.peg.97"/>
<sequence>MTSNTSSTRDEILTMLKLNKRMTVTEMANQLQITEMAVRRHLNTLEKDRYVETILVRQAMGRPLNIYQLSEAGEELFPRNYKNIILEFIADIEELNGQEMVDQLFERRKDRMKVTLMKRMEGKSLEERLQTLVQIQNDNGYMADIEQNEDGSFEMSEHNCPIALVANKYQSACHRELELFKEVLGTDKIVRHACLSDGDGACQYHIKK</sequence>
<proteinExistence type="predicted"/>
<dbReference type="AlphaFoldDB" id="A0A072NS95"/>
<dbReference type="OrthoDB" id="155998at2"/>
<dbReference type="Pfam" id="PF01022">
    <property type="entry name" value="HTH_5"/>
    <property type="match status" value="1"/>
</dbReference>